<organism evidence="2">
    <name type="scientific">marine sediment metagenome</name>
    <dbReference type="NCBI Taxonomy" id="412755"/>
    <lineage>
        <taxon>unclassified sequences</taxon>
        <taxon>metagenomes</taxon>
        <taxon>ecological metagenomes</taxon>
    </lineage>
</organism>
<dbReference type="AlphaFoldDB" id="A0A0F9MPE4"/>
<gene>
    <name evidence="2" type="ORF">LCGC14_1049000</name>
</gene>
<protein>
    <submittedName>
        <fullName evidence="2">Uncharacterized protein</fullName>
    </submittedName>
</protein>
<evidence type="ECO:0000313" key="2">
    <source>
        <dbReference type="EMBL" id="KKN09205.1"/>
    </source>
</evidence>
<name>A0A0F9MPE4_9ZZZZ</name>
<feature type="transmembrane region" description="Helical" evidence="1">
    <location>
        <begin position="42"/>
        <end position="59"/>
    </location>
</feature>
<reference evidence="2" key="1">
    <citation type="journal article" date="2015" name="Nature">
        <title>Complex archaea that bridge the gap between prokaryotes and eukaryotes.</title>
        <authorList>
            <person name="Spang A."/>
            <person name="Saw J.H."/>
            <person name="Jorgensen S.L."/>
            <person name="Zaremba-Niedzwiedzka K."/>
            <person name="Martijn J."/>
            <person name="Lind A.E."/>
            <person name="van Eijk R."/>
            <person name="Schleper C."/>
            <person name="Guy L."/>
            <person name="Ettema T.J."/>
        </authorList>
    </citation>
    <scope>NUCLEOTIDE SEQUENCE</scope>
</reference>
<comment type="caution">
    <text evidence="2">The sequence shown here is derived from an EMBL/GenBank/DDBJ whole genome shotgun (WGS) entry which is preliminary data.</text>
</comment>
<feature type="transmembrane region" description="Helical" evidence="1">
    <location>
        <begin position="15"/>
        <end position="36"/>
    </location>
</feature>
<proteinExistence type="predicted"/>
<keyword evidence="1" id="KW-1133">Transmembrane helix</keyword>
<accession>A0A0F9MPE4</accession>
<dbReference type="EMBL" id="LAZR01004374">
    <property type="protein sequence ID" value="KKN09205.1"/>
    <property type="molecule type" value="Genomic_DNA"/>
</dbReference>
<evidence type="ECO:0000256" key="1">
    <source>
        <dbReference type="SAM" id="Phobius"/>
    </source>
</evidence>
<sequence>MNVDDKIEEAHLKRLVYLAIVLPWFFGGGGLMYTVWRLLTGHPLAIWLPLTAFLLFLLVRSWRQDEMLGYMEAIYKRQTELREERKGGANHG</sequence>
<keyword evidence="1" id="KW-0812">Transmembrane</keyword>
<keyword evidence="1" id="KW-0472">Membrane</keyword>